<proteinExistence type="inferred from homology"/>
<evidence type="ECO:0000259" key="7">
    <source>
        <dbReference type="PROSITE" id="PS51900"/>
    </source>
</evidence>
<evidence type="ECO:0000313" key="8">
    <source>
        <dbReference type="EMBL" id="MBJ6750988.1"/>
    </source>
</evidence>
<dbReference type="Pfam" id="PF13356">
    <property type="entry name" value="Arm-DNA-bind_3"/>
    <property type="match status" value="1"/>
</dbReference>
<dbReference type="Gene3D" id="3.30.160.390">
    <property type="entry name" value="Integrase, DNA-binding domain"/>
    <property type="match status" value="1"/>
</dbReference>
<dbReference type="RefSeq" id="WP_199389468.1">
    <property type="nucleotide sequence ID" value="NZ_JAEMHL010000005.1"/>
</dbReference>
<dbReference type="PROSITE" id="PS51900">
    <property type="entry name" value="CB"/>
    <property type="match status" value="1"/>
</dbReference>
<dbReference type="InterPro" id="IPR010998">
    <property type="entry name" value="Integrase_recombinase_N"/>
</dbReference>
<dbReference type="Pfam" id="PF00589">
    <property type="entry name" value="Phage_integrase"/>
    <property type="match status" value="1"/>
</dbReference>
<gene>
    <name evidence="8" type="ORF">JFN91_12260</name>
</gene>
<evidence type="ECO:0000256" key="3">
    <source>
        <dbReference type="ARBA" id="ARBA00023125"/>
    </source>
</evidence>
<feature type="domain" description="Tyr recombinase" evidence="6">
    <location>
        <begin position="201"/>
        <end position="399"/>
    </location>
</feature>
<dbReference type="PROSITE" id="PS51898">
    <property type="entry name" value="TYR_RECOMBINASE"/>
    <property type="match status" value="1"/>
</dbReference>
<dbReference type="SUPFAM" id="SSF56349">
    <property type="entry name" value="DNA breaking-rejoining enzymes"/>
    <property type="match status" value="1"/>
</dbReference>
<dbReference type="PANTHER" id="PTHR30629">
    <property type="entry name" value="PROPHAGE INTEGRASE"/>
    <property type="match status" value="1"/>
</dbReference>
<dbReference type="Gene3D" id="1.10.443.10">
    <property type="entry name" value="Intergrase catalytic core"/>
    <property type="match status" value="1"/>
</dbReference>
<feature type="domain" description="Core-binding (CB)" evidence="7">
    <location>
        <begin position="94"/>
        <end position="175"/>
    </location>
</feature>
<keyword evidence="9" id="KW-1185">Reference proteome</keyword>
<reference evidence="8 9" key="1">
    <citation type="submission" date="2020-12" db="EMBL/GenBank/DDBJ databases">
        <title>Geomonas sp. Red421, isolated from paddy soil.</title>
        <authorList>
            <person name="Xu Z."/>
            <person name="Zhang Z."/>
            <person name="Masuda Y."/>
            <person name="Itoh H."/>
            <person name="Senoo K."/>
        </authorList>
    </citation>
    <scope>NUCLEOTIDE SEQUENCE [LARGE SCALE GENOMIC DNA]</scope>
    <source>
        <strain evidence="8 9">Red421</strain>
    </source>
</reference>
<dbReference type="InterPro" id="IPR050808">
    <property type="entry name" value="Phage_Integrase"/>
</dbReference>
<comment type="similarity">
    <text evidence="1">Belongs to the 'phage' integrase family.</text>
</comment>
<evidence type="ECO:0000259" key="6">
    <source>
        <dbReference type="PROSITE" id="PS51898"/>
    </source>
</evidence>
<evidence type="ECO:0000256" key="1">
    <source>
        <dbReference type="ARBA" id="ARBA00008857"/>
    </source>
</evidence>
<name>A0ABS0YF88_9BACT</name>
<dbReference type="InterPro" id="IPR002104">
    <property type="entry name" value="Integrase_catalytic"/>
</dbReference>
<evidence type="ECO:0000256" key="4">
    <source>
        <dbReference type="ARBA" id="ARBA00023172"/>
    </source>
</evidence>
<evidence type="ECO:0000256" key="5">
    <source>
        <dbReference type="PROSITE-ProRule" id="PRU01248"/>
    </source>
</evidence>
<accession>A0ABS0YF88</accession>
<protein>
    <submittedName>
        <fullName evidence="8">Integrase family protein</fullName>
    </submittedName>
</protein>
<evidence type="ECO:0000313" key="9">
    <source>
        <dbReference type="Proteomes" id="UP000614714"/>
    </source>
</evidence>
<organism evidence="8 9">
    <name type="scientific">Geomonas anaerohicana</name>
    <dbReference type="NCBI Taxonomy" id="2798583"/>
    <lineage>
        <taxon>Bacteria</taxon>
        <taxon>Pseudomonadati</taxon>
        <taxon>Thermodesulfobacteriota</taxon>
        <taxon>Desulfuromonadia</taxon>
        <taxon>Geobacterales</taxon>
        <taxon>Geobacteraceae</taxon>
        <taxon>Geomonas</taxon>
    </lineage>
</organism>
<dbReference type="InterPro" id="IPR013762">
    <property type="entry name" value="Integrase-like_cat_sf"/>
</dbReference>
<keyword evidence="4" id="KW-0233">DNA recombination</keyword>
<dbReference type="PANTHER" id="PTHR30629:SF2">
    <property type="entry name" value="PROPHAGE INTEGRASE INTS-RELATED"/>
    <property type="match status" value="1"/>
</dbReference>
<sequence>MPSEKLTQRLVDALPSSEKTVMYFDQNLKGFGVYTTKSAKTYFIQARVNGKEVKRTIGKASLMKLDAARTDAREILAQMAKGVDPEEEKRQAATMALTLMQTFERYKESRQLKPRTIKCYDDLLNSYVKEWHDQPISSITKEMISQKHRDVGDKHGENAANNLMRTIRSLYNFAYILTDEKIAPNPVRRLSQARQWFKSERRQTFLKPHELQPWHQAVMQIENTVIRDYLLLTVFTGLRKQEGLQLKWASVNMRDRSFTITDTKNGKPHTLPMSNFLYGLFEQLQGRRTNEYVFPGPGVAGHLVEPKKQLDFIERQTHLSLNGVTTKDELDQVIEKAPDTILPGIKFCLHDLRRTFITVAESLDIPYAALKRLLNHSDGNDVTGGYLQITTDRLREPMERISTKLLELMQPQASSEAQLGNQ</sequence>
<comment type="caution">
    <text evidence="8">The sequence shown here is derived from an EMBL/GenBank/DDBJ whole genome shotgun (WGS) entry which is preliminary data.</text>
</comment>
<dbReference type="InterPro" id="IPR038488">
    <property type="entry name" value="Integrase_DNA-bd_sf"/>
</dbReference>
<dbReference type="InterPro" id="IPR044068">
    <property type="entry name" value="CB"/>
</dbReference>
<dbReference type="Proteomes" id="UP000614714">
    <property type="component" value="Unassembled WGS sequence"/>
</dbReference>
<dbReference type="InterPro" id="IPR025166">
    <property type="entry name" value="Integrase_DNA_bind_dom"/>
</dbReference>
<evidence type="ECO:0000256" key="2">
    <source>
        <dbReference type="ARBA" id="ARBA00022908"/>
    </source>
</evidence>
<keyword evidence="2" id="KW-0229">DNA integration</keyword>
<dbReference type="EMBL" id="JAEMHL010000005">
    <property type="protein sequence ID" value="MBJ6750988.1"/>
    <property type="molecule type" value="Genomic_DNA"/>
</dbReference>
<dbReference type="InterPro" id="IPR011010">
    <property type="entry name" value="DNA_brk_join_enz"/>
</dbReference>
<keyword evidence="3 5" id="KW-0238">DNA-binding</keyword>
<dbReference type="Gene3D" id="1.10.150.130">
    <property type="match status" value="1"/>
</dbReference>